<name>A7J7H2_PBCVF</name>
<gene>
    <name evidence="2" type="primary">n468L</name>
    <name evidence="2" type="ORF">FR483_n468L</name>
</gene>
<feature type="transmembrane region" description="Helical" evidence="1">
    <location>
        <begin position="62"/>
        <end position="86"/>
    </location>
</feature>
<evidence type="ECO:0000256" key="1">
    <source>
        <dbReference type="SAM" id="Phobius"/>
    </source>
</evidence>
<accession>A7J7H2</accession>
<reference evidence="2 3" key="1">
    <citation type="journal article" date="2007" name="Virology">
        <title>Sequence and annotation of the 314-kb MT325 and the 321-kb FR483 viruses that infect Chlorella Pbi.</title>
        <authorList>
            <person name="Fitzgerald L.A."/>
            <person name="Graves M.V."/>
            <person name="Li X."/>
            <person name="Feldblyum T."/>
            <person name="Hartigan J."/>
            <person name="Van Etten J.L."/>
        </authorList>
    </citation>
    <scope>NUCLEOTIDE SEQUENCE [LARGE SCALE GENOMIC DNA]</scope>
    <source>
        <strain evidence="2 3">FR483</strain>
    </source>
</reference>
<keyword evidence="1" id="KW-1133">Transmembrane helix</keyword>
<dbReference type="Proteomes" id="UP000204095">
    <property type="component" value="Segment"/>
</dbReference>
<sequence>MRAHGISLVTGVCMALSPDLAAQPLYTYRPELQVTPASTWPIEHPAMCDGRIHESRTYFLELYVILFGCLVRFRPLMVPIFGLYVFQAFCK</sequence>
<dbReference type="KEGG" id="vg:5469880"/>
<keyword evidence="1" id="KW-0812">Transmembrane</keyword>
<organismHost>
    <name type="scientific">Paramecium bursaria</name>
    <dbReference type="NCBI Taxonomy" id="74790"/>
</organismHost>
<dbReference type="RefSeq" id="YP_001426100.1">
    <property type="nucleotide sequence ID" value="NC_008603.1"/>
</dbReference>
<evidence type="ECO:0000313" key="3">
    <source>
        <dbReference type="Proteomes" id="UP000204095"/>
    </source>
</evidence>
<organism evidence="2 3">
    <name type="scientific">Paramecium bursaria Chlorella virus FR483</name>
    <name type="common">PBCV-FR483</name>
    <dbReference type="NCBI Taxonomy" id="399781"/>
    <lineage>
        <taxon>Viruses</taxon>
        <taxon>Varidnaviria</taxon>
        <taxon>Bamfordvirae</taxon>
        <taxon>Nucleocytoviricota</taxon>
        <taxon>Megaviricetes</taxon>
        <taxon>Algavirales</taxon>
        <taxon>Phycodnaviridae</taxon>
        <taxon>Chlorovirus</taxon>
        <taxon>Chlorovirus conductrix</taxon>
        <taxon>Paramecium bursaria Chlorella virus A1</taxon>
    </lineage>
</organism>
<keyword evidence="1" id="KW-0472">Membrane</keyword>
<evidence type="ECO:0000313" key="2">
    <source>
        <dbReference type="EMBL" id="ABT15753.1"/>
    </source>
</evidence>
<proteinExistence type="predicted"/>
<dbReference type="GeneID" id="5469880"/>
<protein>
    <submittedName>
        <fullName evidence="2">Uncharacterized protein n468L</fullName>
    </submittedName>
</protein>
<dbReference type="EMBL" id="DQ890022">
    <property type="protein sequence ID" value="ABT15753.1"/>
    <property type="molecule type" value="Genomic_DNA"/>
</dbReference>